<accession>A0A0A1W1Z3</accession>
<name>A0A0A1W1Z3_MICAE</name>
<organism evidence="1 2">
    <name type="scientific">Microcystis aeruginosa NIES-44</name>
    <dbReference type="NCBI Taxonomy" id="449439"/>
    <lineage>
        <taxon>Bacteria</taxon>
        <taxon>Bacillati</taxon>
        <taxon>Cyanobacteriota</taxon>
        <taxon>Cyanophyceae</taxon>
        <taxon>Oscillatoriophycideae</taxon>
        <taxon>Chroococcales</taxon>
        <taxon>Microcystaceae</taxon>
        <taxon>Microcystis</taxon>
    </lineage>
</organism>
<evidence type="ECO:0000313" key="1">
    <source>
        <dbReference type="EMBL" id="GAL95854.1"/>
    </source>
</evidence>
<dbReference type="InterPro" id="IPR018841">
    <property type="entry name" value="DUF2442"/>
</dbReference>
<comment type="caution">
    <text evidence="1">The sequence shown here is derived from an EMBL/GenBank/DDBJ whole genome shotgun (WGS) entry which is preliminary data.</text>
</comment>
<evidence type="ECO:0000313" key="2">
    <source>
        <dbReference type="Proteomes" id="UP000030321"/>
    </source>
</evidence>
<reference evidence="2" key="1">
    <citation type="journal article" date="2015" name="Genome">
        <title>Whole Genome Sequence of the Non-Microcystin-Producing Microcystis aeruginosa Strain NIES-44.</title>
        <authorList>
            <person name="Okano K."/>
            <person name="Miyata N."/>
            <person name="Ozaki Y."/>
        </authorList>
    </citation>
    <scope>NUCLEOTIDE SEQUENCE [LARGE SCALE GENOMIC DNA]</scope>
    <source>
        <strain evidence="2">NIES-44</strain>
    </source>
</reference>
<proteinExistence type="predicted"/>
<protein>
    <recommendedName>
        <fullName evidence="3">DUF2442 domain-containing protein</fullName>
    </recommendedName>
</protein>
<dbReference type="Pfam" id="PF10387">
    <property type="entry name" value="DUF2442"/>
    <property type="match status" value="1"/>
</dbReference>
<dbReference type="Proteomes" id="UP000030321">
    <property type="component" value="Unassembled WGS sequence"/>
</dbReference>
<gene>
    <name evidence="1" type="ORF">N44_04710</name>
</gene>
<dbReference type="EMBL" id="BBPA01000077">
    <property type="protein sequence ID" value="GAL95854.1"/>
    <property type="molecule type" value="Genomic_DNA"/>
</dbReference>
<sequence length="56" mass="6851">MFLSYQDFPWFQDVPIRQILKIQEPFPNHFYWPDLDVDLSKEIIKNPERFPLKAKA</sequence>
<evidence type="ECO:0008006" key="3">
    <source>
        <dbReference type="Google" id="ProtNLM"/>
    </source>
</evidence>
<dbReference type="AlphaFoldDB" id="A0A0A1W1Z3"/>